<keyword evidence="3" id="KW-1185">Reference proteome</keyword>
<dbReference type="OrthoDB" id="789864at2"/>
<protein>
    <submittedName>
        <fullName evidence="2">Uncharacterized protein DUF481</fullName>
    </submittedName>
</protein>
<sequence length="243" mass="28191">MVRILTFLICILFTEFSYAQFTDTTQYVVTFSPTGSLNKTNDSRAYLLNNTLKFGIKKKSISLNFNNNWIYGKQNSQLTNNDYSSTLDFNLYKTFPHFFYWGLANYNTSRSLKINNQLLAGLGVAYNIYDREEAYLNISNGILFDSSDLDLGGGLHDQYETTRNSFRLSFKFIIRKAVTLSSTSFIQNSLNDQNDYIIRSNAGLSLKLNRWISFTTAYNYNKISRTKRENTLLSYGLTFERYF</sequence>
<dbReference type="InterPro" id="IPR007433">
    <property type="entry name" value="DUF481"/>
</dbReference>
<organism evidence="2 3">
    <name type="scientific">Pedobacter duraquae</name>
    <dbReference type="NCBI Taxonomy" id="425511"/>
    <lineage>
        <taxon>Bacteria</taxon>
        <taxon>Pseudomonadati</taxon>
        <taxon>Bacteroidota</taxon>
        <taxon>Sphingobacteriia</taxon>
        <taxon>Sphingobacteriales</taxon>
        <taxon>Sphingobacteriaceae</taxon>
        <taxon>Pedobacter</taxon>
    </lineage>
</organism>
<dbReference type="RefSeq" id="WP_133552130.1">
    <property type="nucleotide sequence ID" value="NZ_SNWM01000001.1"/>
</dbReference>
<reference evidence="2 3" key="1">
    <citation type="submission" date="2019-03" db="EMBL/GenBank/DDBJ databases">
        <title>Genomic Encyclopedia of Archaeal and Bacterial Type Strains, Phase II (KMG-II): from individual species to whole genera.</title>
        <authorList>
            <person name="Goeker M."/>
        </authorList>
    </citation>
    <scope>NUCLEOTIDE SEQUENCE [LARGE SCALE GENOMIC DNA]</scope>
    <source>
        <strain evidence="2 3">DSM 19034</strain>
    </source>
</reference>
<proteinExistence type="predicted"/>
<dbReference type="Pfam" id="PF04338">
    <property type="entry name" value="DUF481"/>
    <property type="match status" value="1"/>
</dbReference>
<evidence type="ECO:0000313" key="2">
    <source>
        <dbReference type="EMBL" id="TDO24277.1"/>
    </source>
</evidence>
<gene>
    <name evidence="2" type="ORF">CLV32_0566</name>
</gene>
<name>A0A4R6IQ11_9SPHI</name>
<dbReference type="Proteomes" id="UP000295499">
    <property type="component" value="Unassembled WGS sequence"/>
</dbReference>
<evidence type="ECO:0000313" key="3">
    <source>
        <dbReference type="Proteomes" id="UP000295499"/>
    </source>
</evidence>
<dbReference type="AlphaFoldDB" id="A0A4R6IQ11"/>
<feature type="chain" id="PRO_5020759259" evidence="1">
    <location>
        <begin position="20"/>
        <end position="243"/>
    </location>
</feature>
<keyword evidence="1" id="KW-0732">Signal</keyword>
<evidence type="ECO:0000256" key="1">
    <source>
        <dbReference type="SAM" id="SignalP"/>
    </source>
</evidence>
<comment type="caution">
    <text evidence="2">The sequence shown here is derived from an EMBL/GenBank/DDBJ whole genome shotgun (WGS) entry which is preliminary data.</text>
</comment>
<dbReference type="EMBL" id="SNWM01000001">
    <property type="protein sequence ID" value="TDO24277.1"/>
    <property type="molecule type" value="Genomic_DNA"/>
</dbReference>
<accession>A0A4R6IQ11</accession>
<feature type="signal peptide" evidence="1">
    <location>
        <begin position="1"/>
        <end position="19"/>
    </location>
</feature>